<evidence type="ECO:0000313" key="5">
    <source>
        <dbReference type="Proteomes" id="UP000320813"/>
    </source>
</evidence>
<dbReference type="PROSITE" id="PS50855">
    <property type="entry name" value="COX1"/>
    <property type="match status" value="1"/>
</dbReference>
<organism evidence="4 5">
    <name type="scientific">Candidatus Acidulodesulfobacterium ferriphilum</name>
    <dbReference type="NCBI Taxonomy" id="2597223"/>
    <lineage>
        <taxon>Bacteria</taxon>
        <taxon>Deltaproteobacteria</taxon>
        <taxon>Candidatus Acidulodesulfobacterales</taxon>
        <taxon>Candidatus Acidulodesulfobacterium</taxon>
    </lineage>
</organism>
<feature type="transmembrane region" description="Helical" evidence="2">
    <location>
        <begin position="128"/>
        <end position="150"/>
    </location>
</feature>
<dbReference type="AlphaFoldDB" id="A0A519BDW1"/>
<dbReference type="InterPro" id="IPR036927">
    <property type="entry name" value="Cyt_c_oxase-like_su1_sf"/>
</dbReference>
<dbReference type="Gene3D" id="1.20.210.10">
    <property type="entry name" value="Cytochrome c oxidase-like, subunit I domain"/>
    <property type="match status" value="1"/>
</dbReference>
<feature type="transmembrane region" description="Helical" evidence="2">
    <location>
        <begin position="21"/>
        <end position="41"/>
    </location>
</feature>
<proteinExistence type="predicted"/>
<dbReference type="GO" id="GO:0006119">
    <property type="term" value="P:oxidative phosphorylation"/>
    <property type="evidence" value="ECO:0007669"/>
    <property type="project" value="UniProtKB-UniPathway"/>
</dbReference>
<feature type="transmembrane region" description="Helical" evidence="2">
    <location>
        <begin position="374"/>
        <end position="403"/>
    </location>
</feature>
<evidence type="ECO:0000256" key="2">
    <source>
        <dbReference type="SAM" id="Phobius"/>
    </source>
</evidence>
<dbReference type="PANTHER" id="PTHR10422">
    <property type="entry name" value="CYTOCHROME C OXIDASE SUBUNIT 1"/>
    <property type="match status" value="1"/>
</dbReference>
<evidence type="ECO:0000259" key="3">
    <source>
        <dbReference type="PROSITE" id="PS50855"/>
    </source>
</evidence>
<feature type="domain" description="Cytochrome oxidase subunit I profile" evidence="3">
    <location>
        <begin position="18"/>
        <end position="448"/>
    </location>
</feature>
<dbReference type="SUPFAM" id="SSF81442">
    <property type="entry name" value="Cytochrome c oxidase subunit I-like"/>
    <property type="match status" value="1"/>
</dbReference>
<dbReference type="GO" id="GO:0022904">
    <property type="term" value="P:respiratory electron transport chain"/>
    <property type="evidence" value="ECO:0007669"/>
    <property type="project" value="TreeGrafter"/>
</dbReference>
<keyword evidence="1" id="KW-0813">Transport</keyword>
<dbReference type="EMBL" id="SGBD01000001">
    <property type="protein sequence ID" value="RZD15438.1"/>
    <property type="molecule type" value="Genomic_DNA"/>
</dbReference>
<comment type="caution">
    <text evidence="4">The sequence shown here is derived from an EMBL/GenBank/DDBJ whole genome shotgun (WGS) entry which is preliminary data.</text>
</comment>
<dbReference type="Pfam" id="PF00115">
    <property type="entry name" value="COX1"/>
    <property type="match status" value="1"/>
</dbReference>
<feature type="transmembrane region" description="Helical" evidence="2">
    <location>
        <begin position="94"/>
        <end position="116"/>
    </location>
</feature>
<keyword evidence="1" id="KW-0679">Respiratory chain</keyword>
<evidence type="ECO:0000313" key="4">
    <source>
        <dbReference type="EMBL" id="RZD15438.1"/>
    </source>
</evidence>
<feature type="transmembrane region" description="Helical" evidence="2">
    <location>
        <begin position="415"/>
        <end position="436"/>
    </location>
</feature>
<dbReference type="GO" id="GO:0015990">
    <property type="term" value="P:electron transport coupled proton transport"/>
    <property type="evidence" value="ECO:0007669"/>
    <property type="project" value="TreeGrafter"/>
</dbReference>
<feature type="transmembrane region" description="Helical" evidence="2">
    <location>
        <begin position="260"/>
        <end position="286"/>
    </location>
</feature>
<feature type="transmembrane region" description="Helical" evidence="2">
    <location>
        <begin position="197"/>
        <end position="219"/>
    </location>
</feature>
<dbReference type="PANTHER" id="PTHR10422:SF29">
    <property type="entry name" value="CYTOCHROME C OXIDASE SUBUNIT 1 HOMOLOG, BACTEROID"/>
    <property type="match status" value="1"/>
</dbReference>
<dbReference type="Proteomes" id="UP000320813">
    <property type="component" value="Unassembled WGS sequence"/>
</dbReference>
<feature type="transmembrane region" description="Helical" evidence="2">
    <location>
        <begin position="298"/>
        <end position="319"/>
    </location>
</feature>
<keyword evidence="2" id="KW-1133">Transmembrane helix</keyword>
<feature type="transmembrane region" description="Helical" evidence="2">
    <location>
        <begin position="61"/>
        <end position="82"/>
    </location>
</feature>
<dbReference type="GO" id="GO:0020037">
    <property type="term" value="F:heme binding"/>
    <property type="evidence" value="ECO:0007669"/>
    <property type="project" value="InterPro"/>
</dbReference>
<protein>
    <submittedName>
        <fullName evidence="4">Cytochrome oxidase</fullName>
    </submittedName>
</protein>
<name>A0A519BDW1_9DELT</name>
<reference evidence="4 5" key="1">
    <citation type="submission" date="2019-01" db="EMBL/GenBank/DDBJ databases">
        <title>Insights into ecological role of a new deltaproteobacterial order Candidatus Sinidesulfobacterales (Sva0485) by metagenomics and metatranscriptomics.</title>
        <authorList>
            <person name="Tan S."/>
            <person name="Liu J."/>
            <person name="Fang Y."/>
            <person name="Hedlund B.P."/>
            <person name="Lian Z.H."/>
            <person name="Huang L.Y."/>
            <person name="Li J.T."/>
            <person name="Huang L.N."/>
            <person name="Li W.J."/>
            <person name="Jiang H.C."/>
            <person name="Dong H.L."/>
            <person name="Shu W.S."/>
        </authorList>
    </citation>
    <scope>NUCLEOTIDE SEQUENCE [LARGE SCALE GENOMIC DNA]</scope>
    <source>
        <strain evidence="4">AP3</strain>
    </source>
</reference>
<sequence>MEESLDSYVDKGLVKGYLFSAVIWLCVATTVGFLLSVKFWWPSFLSNISYLSFPRLQMVHVNGVAFAWLVTAFFGISYYYVPRLTRQKLFGVKLAWFNLYLWNAIIVAAVIELLLGDNKGLPYAEIPIWINYIIVVAVVIYAVNIFGTIFTRQENQLYVSLWYLMGGIIWTALNYIIGNWIPYYWAAGTEGAMLNGFYFHNVVGMTVTPLGLAIAYYVLPIGADKPIYSHRLSIIGFFTLAFIYPFTGAHHYIYSPIPTWVQTIAIVTSVLLIIPVWVVITNFFGTMKGKWTKLTESLPVKFVILGMVFYLLTCFQGPMQSLRSMQKIIHFTDWVVGHAHMALYGAFSLFCFAAIYLMWPIVSGKEMDKKLGNWHFWLGFVGFSIMAMVLWAAGLIQGILWIAQVPFLNTVWDIQPYWVIRTVAGAMMVFSFYIMLYNMWKTNKKAAA</sequence>
<feature type="transmembrane region" description="Helical" evidence="2">
    <location>
        <begin position="339"/>
        <end position="362"/>
    </location>
</feature>
<accession>A0A519BDW1</accession>
<dbReference type="GO" id="GO:0004129">
    <property type="term" value="F:cytochrome-c oxidase activity"/>
    <property type="evidence" value="ECO:0007669"/>
    <property type="project" value="InterPro"/>
</dbReference>
<feature type="transmembrane region" description="Helical" evidence="2">
    <location>
        <begin position="231"/>
        <end position="254"/>
    </location>
</feature>
<evidence type="ECO:0000256" key="1">
    <source>
        <dbReference type="ARBA" id="ARBA00022660"/>
    </source>
</evidence>
<keyword evidence="2" id="KW-0812">Transmembrane</keyword>
<dbReference type="InterPro" id="IPR000883">
    <property type="entry name" value="Cyt_C_Oxase_1"/>
</dbReference>
<keyword evidence="1" id="KW-0249">Electron transport</keyword>
<keyword evidence="2" id="KW-0472">Membrane</keyword>
<feature type="transmembrane region" description="Helical" evidence="2">
    <location>
        <begin position="157"/>
        <end position="177"/>
    </location>
</feature>
<dbReference type="InterPro" id="IPR023616">
    <property type="entry name" value="Cyt_c_oxase-like_su1_dom"/>
</dbReference>
<gene>
    <name evidence="4" type="ORF">EVJ47_03975</name>
</gene>
<dbReference type="UniPathway" id="UPA00705"/>
<dbReference type="GO" id="GO:0016020">
    <property type="term" value="C:membrane"/>
    <property type="evidence" value="ECO:0007669"/>
    <property type="project" value="InterPro"/>
</dbReference>